<dbReference type="InterPro" id="IPR001736">
    <property type="entry name" value="PLipase_D/transphosphatidylase"/>
</dbReference>
<evidence type="ECO:0000256" key="6">
    <source>
        <dbReference type="PIRNR" id="PIRNR009376"/>
    </source>
</evidence>
<dbReference type="InterPro" id="IPR015679">
    <property type="entry name" value="PLipase_D_fam"/>
</dbReference>
<evidence type="ECO:0000256" key="1">
    <source>
        <dbReference type="ARBA" id="ARBA00000798"/>
    </source>
</evidence>
<accession>A0AAV2TW60</accession>
<evidence type="ECO:0000259" key="8">
    <source>
        <dbReference type="PROSITE" id="PS50003"/>
    </source>
</evidence>
<evidence type="ECO:0000256" key="7">
    <source>
        <dbReference type="SAM" id="MobiDB-lite"/>
    </source>
</evidence>
<evidence type="ECO:0000313" key="11">
    <source>
        <dbReference type="Proteomes" id="UP001497525"/>
    </source>
</evidence>
<feature type="domain" description="PLD phosphodiesterase" evidence="9">
    <location>
        <begin position="968"/>
        <end position="995"/>
    </location>
</feature>
<evidence type="ECO:0000256" key="5">
    <source>
        <dbReference type="ARBA" id="ARBA00023098"/>
    </source>
</evidence>
<evidence type="ECO:0000313" key="10">
    <source>
        <dbReference type="EMBL" id="CAL5141659.1"/>
    </source>
</evidence>
<dbReference type="GO" id="GO:0009395">
    <property type="term" value="P:phospholipid catabolic process"/>
    <property type="evidence" value="ECO:0007669"/>
    <property type="project" value="TreeGrafter"/>
</dbReference>
<comment type="catalytic activity">
    <reaction evidence="1 6">
        <text>a 1,2-diacyl-sn-glycero-3-phosphocholine + H2O = a 1,2-diacyl-sn-glycero-3-phosphate + choline + H(+)</text>
        <dbReference type="Rhea" id="RHEA:14445"/>
        <dbReference type="ChEBI" id="CHEBI:15354"/>
        <dbReference type="ChEBI" id="CHEBI:15377"/>
        <dbReference type="ChEBI" id="CHEBI:15378"/>
        <dbReference type="ChEBI" id="CHEBI:57643"/>
        <dbReference type="ChEBI" id="CHEBI:58608"/>
        <dbReference type="EC" id="3.1.4.4"/>
    </reaction>
</comment>
<proteinExistence type="inferred from homology"/>
<dbReference type="SUPFAM" id="SSF50729">
    <property type="entry name" value="PH domain-like"/>
    <property type="match status" value="1"/>
</dbReference>
<dbReference type="PROSITE" id="PS50003">
    <property type="entry name" value="PH_DOMAIN"/>
    <property type="match status" value="1"/>
</dbReference>
<evidence type="ECO:0000256" key="2">
    <source>
        <dbReference type="ARBA" id="ARBA00022737"/>
    </source>
</evidence>
<feature type="domain" description="PLD phosphodiesterase" evidence="9">
    <location>
        <begin position="418"/>
        <end position="445"/>
    </location>
</feature>
<evidence type="ECO:0000256" key="3">
    <source>
        <dbReference type="ARBA" id="ARBA00022801"/>
    </source>
</evidence>
<protein>
    <recommendedName>
        <fullName evidence="6">Phospholipase</fullName>
        <ecNumber evidence="6">3.1.4.4</ecNumber>
    </recommendedName>
</protein>
<comment type="similarity">
    <text evidence="6">Belongs to the phospholipase D family.</text>
</comment>
<dbReference type="AlphaFoldDB" id="A0AAV2TW60"/>
<gene>
    <name evidence="10" type="ORF">CDAUBV1_LOCUS16991</name>
</gene>
<organism evidence="10 11">
    <name type="scientific">Calicophoron daubneyi</name>
    <name type="common">Rumen fluke</name>
    <name type="synonym">Paramphistomum daubneyi</name>
    <dbReference type="NCBI Taxonomy" id="300641"/>
    <lineage>
        <taxon>Eukaryota</taxon>
        <taxon>Metazoa</taxon>
        <taxon>Spiralia</taxon>
        <taxon>Lophotrochozoa</taxon>
        <taxon>Platyhelminthes</taxon>
        <taxon>Trematoda</taxon>
        <taxon>Digenea</taxon>
        <taxon>Plagiorchiida</taxon>
        <taxon>Pronocephalata</taxon>
        <taxon>Paramphistomoidea</taxon>
        <taxon>Paramphistomidae</taxon>
        <taxon>Calicophoron</taxon>
    </lineage>
</organism>
<reference evidence="10" key="1">
    <citation type="submission" date="2024-06" db="EMBL/GenBank/DDBJ databases">
        <authorList>
            <person name="Liu X."/>
            <person name="Lenzi L."/>
            <person name="Haldenby T S."/>
            <person name="Uol C."/>
        </authorList>
    </citation>
    <scope>NUCLEOTIDE SEQUENCE</scope>
</reference>
<keyword evidence="3 6" id="KW-0378">Hydrolase</keyword>
<dbReference type="SUPFAM" id="SSF56024">
    <property type="entry name" value="Phospholipase D/nuclease"/>
    <property type="match status" value="2"/>
</dbReference>
<comment type="caution">
    <text evidence="10">The sequence shown here is derived from an EMBL/GenBank/DDBJ whole genome shotgun (WGS) entry which is preliminary data.</text>
</comment>
<feature type="region of interest" description="Disordered" evidence="7">
    <location>
        <begin position="482"/>
        <end position="517"/>
    </location>
</feature>
<dbReference type="Proteomes" id="UP001497525">
    <property type="component" value="Unassembled WGS sequence"/>
</dbReference>
<dbReference type="GO" id="GO:0004630">
    <property type="term" value="F:phospholipase D activity"/>
    <property type="evidence" value="ECO:0007669"/>
    <property type="project" value="UniProtKB-UniRule"/>
</dbReference>
<evidence type="ECO:0000256" key="4">
    <source>
        <dbReference type="ARBA" id="ARBA00022963"/>
    </source>
</evidence>
<dbReference type="GO" id="GO:0035091">
    <property type="term" value="F:phosphatidylinositol binding"/>
    <property type="evidence" value="ECO:0007669"/>
    <property type="project" value="InterPro"/>
</dbReference>
<dbReference type="GO" id="GO:0035556">
    <property type="term" value="P:intracellular signal transduction"/>
    <property type="evidence" value="ECO:0007669"/>
    <property type="project" value="InterPro"/>
</dbReference>
<evidence type="ECO:0000259" key="9">
    <source>
        <dbReference type="PROSITE" id="PS50035"/>
    </source>
</evidence>
<feature type="domain" description="PH" evidence="8">
    <location>
        <begin position="176"/>
        <end position="291"/>
    </location>
</feature>
<dbReference type="InterPro" id="IPR001849">
    <property type="entry name" value="PH_domain"/>
</dbReference>
<dbReference type="GO" id="GO:0060627">
    <property type="term" value="P:regulation of vesicle-mediated transport"/>
    <property type="evidence" value="ECO:0007669"/>
    <property type="project" value="TreeGrafter"/>
</dbReference>
<dbReference type="PANTHER" id="PTHR18896:SF76">
    <property type="entry name" value="PHOSPHOLIPASE"/>
    <property type="match status" value="1"/>
</dbReference>
<dbReference type="SMART" id="SM00155">
    <property type="entry name" value="PLDc"/>
    <property type="match status" value="2"/>
</dbReference>
<dbReference type="GO" id="GO:0006654">
    <property type="term" value="P:phosphatidic acid biosynthetic process"/>
    <property type="evidence" value="ECO:0007669"/>
    <property type="project" value="InterPro"/>
</dbReference>
<dbReference type="Gene3D" id="3.30.870.10">
    <property type="entry name" value="Endonuclease Chain A"/>
    <property type="match status" value="3"/>
</dbReference>
<dbReference type="PIRSF" id="PIRSF009376">
    <property type="entry name" value="Phospholipase_D_euk"/>
    <property type="match status" value="1"/>
</dbReference>
<dbReference type="SUPFAM" id="SSF64268">
    <property type="entry name" value="PX domain"/>
    <property type="match status" value="1"/>
</dbReference>
<dbReference type="PROSITE" id="PS50035">
    <property type="entry name" value="PLD"/>
    <property type="match status" value="2"/>
</dbReference>
<keyword evidence="4 6" id="KW-0442">Lipid degradation</keyword>
<dbReference type="InterPro" id="IPR016555">
    <property type="entry name" value="PLipase_D_euk"/>
</dbReference>
<keyword evidence="5" id="KW-0443">Lipid metabolism</keyword>
<dbReference type="PANTHER" id="PTHR18896">
    <property type="entry name" value="PHOSPHOLIPASE D"/>
    <property type="match status" value="1"/>
</dbReference>
<sequence length="1155" mass="133429">MFAGLEITDVEDVETQTRWSFVDHLYLSNTPVHVRITGASETEHAVNGDEARGIREFFHQHIFHLSEASRYTISCEHGGRKWTVVKTLRELISFNDTLRTIVSFRNLLLSEAEKIRLENVPSSFDIILRKKMEDRVRMIEGILRWVLAEDVLRRTQTVINFFEISPLSFCPRIGEVKCKEGAIRKVPSGTPLPLCCMTKMCQKERWLVLKDSFLVYLKRTIYHREDTTDRRLWRISNAFLMDGTFAFKPSVRKVPRRFVLKFYNASGKLPVFCPSQKSLDEWCSAIAEVLSYPAARDYVDANRFGSFAPPRPNSTMSVFIDGACYMEAVAKAITKAQYEIFITDWCMNPEIYLRRPVRDNTWRLDKLLQRKASEGVRICILLYNGVEGIVGFLSPKTARYLQSLHPNIHVYLSPLALRFWSHHEKMVAIDQSVAFMGGIDLCFGRWDNAEHRLEDVYKPQVQPVRENIRTLYREPPIIKRSEEIEEESHENLDESISPAMKSRQKVENKQKPKHSYRKSRPMLRDLRRLNCMRSKPSEDGYELTTQKSQMRQVFGDFSKELHAIFSRPRKRTDKNPLELRTSRLSLDDTLSFLDYEWGADDADNGYTNMAFREDTTYTSYSSLDDLDDLCIVGDRCTWIGQDYSNLNVCDQDGSEHPVKDLVDRNTTPRTPWHDVGCAVTGMVAADLSRHFVQRWNAIRAMTLRNSAKTAREVLLKKPLLLPCKPCSPWTEEGLSEVILDSRQELACKIQSLRSTSNWSLCITASTGQKGFRHEFRQWLRGSPDVSDEGTSVYEIGLERSILSAYINTILDAERFILIENQFFISFLLSSDDEAATFVLNKTDRSSSKFDPYLIQDPHARLPALFETGLVKNRIVEALFIRILRAHREGTPFRVYILIPLIPGFAGEYGNPNSVSQNKILDFTRQSLFRGEHALIPRLERLMPDPSKYISVCGLRTYDEWPDGTLRSELVYIHSKVMVVDDKRLIIGSANLNDRSMLGKRDSELAVLIESNEEDLRQFDYCPLVRRFRRSLMAEHLGVLPSVQRAKTDEWPIELLDDPVSDEFFYGIWHATAQKNRDIFEEVFDVLPSDKLRTFADCEERKKKTPLCQTDPEKSKELLKELRGHVVEYPTLFLDDEVLEPPVGSVERIVPSLIWI</sequence>
<dbReference type="InterPro" id="IPR025202">
    <property type="entry name" value="PLD-like_dom"/>
</dbReference>
<dbReference type="EMBL" id="CAXLJL010000933">
    <property type="protein sequence ID" value="CAL5141659.1"/>
    <property type="molecule type" value="Genomic_DNA"/>
</dbReference>
<dbReference type="CDD" id="cd09141">
    <property type="entry name" value="PLDc_vPLD1_2_yPLD_like_2"/>
    <property type="match status" value="1"/>
</dbReference>
<dbReference type="EC" id="3.1.4.4" evidence="6"/>
<name>A0AAV2TW60_CALDB</name>
<dbReference type="InterPro" id="IPR036871">
    <property type="entry name" value="PX_dom_sf"/>
</dbReference>
<keyword evidence="2" id="KW-0677">Repeat</keyword>
<dbReference type="Pfam" id="PF13091">
    <property type="entry name" value="PLDc_2"/>
    <property type="match status" value="1"/>
</dbReference>